<comment type="caution">
    <text evidence="1">The sequence shown here is derived from an EMBL/GenBank/DDBJ whole genome shotgun (WGS) entry which is preliminary data.</text>
</comment>
<proteinExistence type="predicted"/>
<accession>A0A133V2R4</accession>
<reference evidence="1 2" key="1">
    <citation type="journal article" date="2016" name="Sci. Rep.">
        <title>Metabolic traits of an uncultured archaeal lineage -MSBL1- from brine pools of the Red Sea.</title>
        <authorList>
            <person name="Mwirichia R."/>
            <person name="Alam I."/>
            <person name="Rashid M."/>
            <person name="Vinu M."/>
            <person name="Ba-Alawi W."/>
            <person name="Anthony Kamau A."/>
            <person name="Kamanda Ngugi D."/>
            <person name="Goker M."/>
            <person name="Klenk H.P."/>
            <person name="Bajic V."/>
            <person name="Stingl U."/>
        </authorList>
    </citation>
    <scope>NUCLEOTIDE SEQUENCE [LARGE SCALE GENOMIC DNA]</scope>
    <source>
        <strain evidence="1">SCGC-AAA259M10</strain>
    </source>
</reference>
<evidence type="ECO:0000313" key="2">
    <source>
        <dbReference type="Proteomes" id="UP000070341"/>
    </source>
</evidence>
<evidence type="ECO:0000313" key="1">
    <source>
        <dbReference type="EMBL" id="KXB00715.1"/>
    </source>
</evidence>
<gene>
    <name evidence="1" type="ORF">AKJ40_00710</name>
</gene>
<keyword evidence="2" id="KW-1185">Reference proteome</keyword>
<sequence>MKEDELRTRLRFWVETHYDLQDQRIITDNRIDAIERSKDYNQMDAVISGMRETSRKLEDHEEEAKKHIKNLLKEHPLWNRWLAGVHGMGPALTGGLIAWTYCGSKCREMSSGDGYEKYDQQNKRWKECPYWEDCQGKRDIRRFHTPSAYKKYVGLAPGMGKKQGQDHSYKHEFKPHVIKIAKQFRRQGKEYRKLYEQFSEKYWGRARNKGKDIVPSKDLPEDDGGNKYEPEGVVSEGHLENLTLRKLGQTFLIHTYDVWRRILGLPVKEPWITSKSPDAEKHRYLKPRIDNKSKIKRGVPGLWKSDKEVKAENERLEGILDDHPVDAELKTIRDAFDEGSLEEVFGADLPGSAIEEIRETLEREEPTIVE</sequence>
<organism evidence="1 2">
    <name type="scientific">candidate division MSBL1 archaeon SCGC-AAA259M10</name>
    <dbReference type="NCBI Taxonomy" id="1698270"/>
    <lineage>
        <taxon>Archaea</taxon>
        <taxon>Methanobacteriati</taxon>
        <taxon>Methanobacteriota</taxon>
        <taxon>candidate division MSBL1</taxon>
    </lineage>
</organism>
<dbReference type="Proteomes" id="UP000070341">
    <property type="component" value="Unassembled WGS sequence"/>
</dbReference>
<dbReference type="AlphaFoldDB" id="A0A133V2R4"/>
<dbReference type="EMBL" id="LHXU01000005">
    <property type="protein sequence ID" value="KXB00715.1"/>
    <property type="molecule type" value="Genomic_DNA"/>
</dbReference>
<protein>
    <submittedName>
        <fullName evidence="1">Uncharacterized protein</fullName>
    </submittedName>
</protein>
<name>A0A133V2R4_9EURY</name>